<keyword evidence="2" id="KW-0812">Transmembrane</keyword>
<keyword evidence="1" id="KW-0175">Coiled coil</keyword>
<feature type="transmembrane region" description="Helical" evidence="2">
    <location>
        <begin position="6"/>
        <end position="27"/>
    </location>
</feature>
<proteinExistence type="predicted"/>
<sequence>MKLFWWGLGITGAYFLMLCATILKLNLNVMESWNEFGDFLAGAFSPVAFLWLVLGFIQQQKELQQNTDALKLQADELKNSVDQYKEMVSIAREQLLADASLIEVNKKIREIETKPDVSIKNIGWQSKTGMEYTYKIPVYSDEREARNVCITFSNGFGEFTSFTKDMLKSSMILPEIVIKNGNVPDEVELFISFESVIGKKYKYRYLFSDVHDGNYQKMERLELVPD</sequence>
<evidence type="ECO:0000313" key="4">
    <source>
        <dbReference type="Proteomes" id="UP000277214"/>
    </source>
</evidence>
<organism evidence="3 4">
    <name type="scientific">Salmonella enterica I</name>
    <dbReference type="NCBI Taxonomy" id="59201"/>
    <lineage>
        <taxon>Bacteria</taxon>
        <taxon>Pseudomonadati</taxon>
        <taxon>Pseudomonadota</taxon>
        <taxon>Gammaproteobacteria</taxon>
        <taxon>Enterobacterales</taxon>
        <taxon>Enterobacteriaceae</taxon>
        <taxon>Salmonella</taxon>
    </lineage>
</organism>
<keyword evidence="2" id="KW-0472">Membrane</keyword>
<dbReference type="Proteomes" id="UP000277214">
    <property type="component" value="Chromosome 1"/>
</dbReference>
<dbReference type="AlphaFoldDB" id="A0A3S4FUT0"/>
<gene>
    <name evidence="3" type="ORF">NCTC8272_01927</name>
</gene>
<accession>A0A3S4FUT0</accession>
<evidence type="ECO:0000256" key="2">
    <source>
        <dbReference type="SAM" id="Phobius"/>
    </source>
</evidence>
<feature type="coiled-coil region" evidence="1">
    <location>
        <begin position="60"/>
        <end position="94"/>
    </location>
</feature>
<dbReference type="EMBL" id="LR134149">
    <property type="protein sequence ID" value="VEA35803.1"/>
    <property type="molecule type" value="Genomic_DNA"/>
</dbReference>
<name>A0A3S4FUT0_SALET</name>
<feature type="transmembrane region" description="Helical" evidence="2">
    <location>
        <begin position="39"/>
        <end position="57"/>
    </location>
</feature>
<evidence type="ECO:0000256" key="1">
    <source>
        <dbReference type="SAM" id="Coils"/>
    </source>
</evidence>
<protein>
    <submittedName>
        <fullName evidence="3">Uncharacterized protein</fullName>
    </submittedName>
</protein>
<reference evidence="3 4" key="1">
    <citation type="submission" date="2018-12" db="EMBL/GenBank/DDBJ databases">
        <authorList>
            <consortium name="Pathogen Informatics"/>
        </authorList>
    </citation>
    <scope>NUCLEOTIDE SEQUENCE [LARGE SCALE GENOMIC DNA]</scope>
    <source>
        <strain evidence="3 4">NCTC8272</strain>
    </source>
</reference>
<evidence type="ECO:0000313" key="3">
    <source>
        <dbReference type="EMBL" id="VEA35803.1"/>
    </source>
</evidence>
<keyword evidence="2" id="KW-1133">Transmembrane helix</keyword>